<feature type="transmembrane region" description="Helical" evidence="2">
    <location>
        <begin position="88"/>
        <end position="111"/>
    </location>
</feature>
<evidence type="ECO:0000256" key="2">
    <source>
        <dbReference type="SAM" id="Phobius"/>
    </source>
</evidence>
<evidence type="ECO:0000256" key="1">
    <source>
        <dbReference type="SAM" id="MobiDB-lite"/>
    </source>
</evidence>
<name>A0A542YNR1_9MICO</name>
<feature type="compositionally biased region" description="Pro residues" evidence="1">
    <location>
        <begin position="71"/>
        <end position="85"/>
    </location>
</feature>
<reference evidence="3 4" key="1">
    <citation type="submission" date="2019-06" db="EMBL/GenBank/DDBJ databases">
        <title>Sequencing the genomes of 1000 actinobacteria strains.</title>
        <authorList>
            <person name="Klenk H.-P."/>
        </authorList>
    </citation>
    <scope>NUCLEOTIDE SEQUENCE [LARGE SCALE GENOMIC DNA]</scope>
    <source>
        <strain evidence="3 4">DSM 12335</strain>
    </source>
</reference>
<feature type="region of interest" description="Disordered" evidence="1">
    <location>
        <begin position="1"/>
        <end position="86"/>
    </location>
</feature>
<dbReference type="AlphaFoldDB" id="A0A542YNR1"/>
<proteinExistence type="predicted"/>
<feature type="transmembrane region" description="Helical" evidence="2">
    <location>
        <begin position="123"/>
        <end position="142"/>
    </location>
</feature>
<keyword evidence="4" id="KW-1185">Reference proteome</keyword>
<feature type="compositionally biased region" description="Basic and acidic residues" evidence="1">
    <location>
        <begin position="1"/>
        <end position="38"/>
    </location>
</feature>
<sequence length="147" mass="15411">MNDDNQLRPHAETPDFPVERTEIPEWRQVAADDDRTREVPGPPAAEEPTDGWASSGSGGRDHPGATTDADPTPPPPQPERIPAPTGPAWGTVAFGVVCLAVAAGALTLQFVDITVDWRYAAPLAFAGVGALLVLVGLVGLAGRRSQE</sequence>
<gene>
    <name evidence="3" type="ORF">FB467_0788</name>
</gene>
<evidence type="ECO:0000313" key="4">
    <source>
        <dbReference type="Proteomes" id="UP000319516"/>
    </source>
</evidence>
<accession>A0A542YNR1</accession>
<keyword evidence="2" id="KW-0472">Membrane</keyword>
<protein>
    <submittedName>
        <fullName evidence="3">Uncharacterized protein</fullName>
    </submittedName>
</protein>
<keyword evidence="2" id="KW-1133">Transmembrane helix</keyword>
<evidence type="ECO:0000313" key="3">
    <source>
        <dbReference type="EMBL" id="TQL49701.1"/>
    </source>
</evidence>
<dbReference type="Proteomes" id="UP000319516">
    <property type="component" value="Unassembled WGS sequence"/>
</dbReference>
<organism evidence="3 4">
    <name type="scientific">Ornithinicoccus hortensis</name>
    <dbReference type="NCBI Taxonomy" id="82346"/>
    <lineage>
        <taxon>Bacteria</taxon>
        <taxon>Bacillati</taxon>
        <taxon>Actinomycetota</taxon>
        <taxon>Actinomycetes</taxon>
        <taxon>Micrococcales</taxon>
        <taxon>Intrasporangiaceae</taxon>
        <taxon>Ornithinicoccus</taxon>
    </lineage>
</organism>
<dbReference type="EMBL" id="VFOP01000001">
    <property type="protein sequence ID" value="TQL49701.1"/>
    <property type="molecule type" value="Genomic_DNA"/>
</dbReference>
<keyword evidence="2" id="KW-0812">Transmembrane</keyword>
<comment type="caution">
    <text evidence="3">The sequence shown here is derived from an EMBL/GenBank/DDBJ whole genome shotgun (WGS) entry which is preliminary data.</text>
</comment>